<evidence type="ECO:0000313" key="2">
    <source>
        <dbReference type="Proteomes" id="UP001431783"/>
    </source>
</evidence>
<evidence type="ECO:0000313" key="1">
    <source>
        <dbReference type="EMBL" id="KAK9881079.1"/>
    </source>
</evidence>
<protein>
    <submittedName>
        <fullName evidence="1">Uncharacterized protein</fullName>
    </submittedName>
</protein>
<gene>
    <name evidence="1" type="ORF">WA026_014423</name>
</gene>
<comment type="caution">
    <text evidence="1">The sequence shown here is derived from an EMBL/GenBank/DDBJ whole genome shotgun (WGS) entry which is preliminary data.</text>
</comment>
<proteinExistence type="predicted"/>
<dbReference type="AlphaFoldDB" id="A0AAW1UK53"/>
<keyword evidence="2" id="KW-1185">Reference proteome</keyword>
<sequence length="301" mass="34390">MSGLQVERCELQRIEKDRLTEIDGSEFDQNSNVVALEVLNDIVETALDSATSKEDQALRNFRMVGDIVDQYTPRATKITDLCDNSMEKKSEKHLTPAEEEVKKLIGEITSPSSKGTGDQLQENEEVITKKKSFPFSSRNFHLEKKTRLTDLVRTSKSLISKFLSNENTKSNEWEEKNEEFVNSVDFGSQPEDRLKVSVENGQALTSSNSEEMVKIPDERNMENINLKDFRDRGTDPGSGFEEIDYIQKSMTFPIASCSRIPESHCDTKEGKERKKWNLGSKIVDYIKKKTSRRDITKTEDQ</sequence>
<organism evidence="1 2">
    <name type="scientific">Henosepilachna vigintioctopunctata</name>
    <dbReference type="NCBI Taxonomy" id="420089"/>
    <lineage>
        <taxon>Eukaryota</taxon>
        <taxon>Metazoa</taxon>
        <taxon>Ecdysozoa</taxon>
        <taxon>Arthropoda</taxon>
        <taxon>Hexapoda</taxon>
        <taxon>Insecta</taxon>
        <taxon>Pterygota</taxon>
        <taxon>Neoptera</taxon>
        <taxon>Endopterygota</taxon>
        <taxon>Coleoptera</taxon>
        <taxon>Polyphaga</taxon>
        <taxon>Cucujiformia</taxon>
        <taxon>Coccinelloidea</taxon>
        <taxon>Coccinellidae</taxon>
        <taxon>Epilachninae</taxon>
        <taxon>Epilachnini</taxon>
        <taxon>Henosepilachna</taxon>
    </lineage>
</organism>
<reference evidence="1 2" key="1">
    <citation type="submission" date="2023-03" db="EMBL/GenBank/DDBJ databases">
        <title>Genome insight into feeding habits of ladybird beetles.</title>
        <authorList>
            <person name="Li H.-S."/>
            <person name="Huang Y.-H."/>
            <person name="Pang H."/>
        </authorList>
    </citation>
    <scope>NUCLEOTIDE SEQUENCE [LARGE SCALE GENOMIC DNA]</scope>
    <source>
        <strain evidence="1">SYSU_2023b</strain>
        <tissue evidence="1">Whole body</tissue>
    </source>
</reference>
<dbReference type="Proteomes" id="UP001431783">
    <property type="component" value="Unassembled WGS sequence"/>
</dbReference>
<dbReference type="EMBL" id="JARQZJ010000067">
    <property type="protein sequence ID" value="KAK9881079.1"/>
    <property type="molecule type" value="Genomic_DNA"/>
</dbReference>
<accession>A0AAW1UK53</accession>
<name>A0AAW1UK53_9CUCU</name>